<evidence type="ECO:0000313" key="2">
    <source>
        <dbReference type="EMBL" id="MFC7358567.1"/>
    </source>
</evidence>
<evidence type="ECO:0000256" key="1">
    <source>
        <dbReference type="SAM" id="SignalP"/>
    </source>
</evidence>
<feature type="signal peptide" evidence="1">
    <location>
        <begin position="1"/>
        <end position="19"/>
    </location>
</feature>
<dbReference type="RefSeq" id="WP_380218547.1">
    <property type="nucleotide sequence ID" value="NZ_JBHTBN010000007.1"/>
</dbReference>
<keyword evidence="1" id="KW-0732">Signal</keyword>
<accession>A0ABW2MUF1</accession>
<organism evidence="2 3">
    <name type="scientific">Jejudonia soesokkakensis</name>
    <dbReference type="NCBI Taxonomy" id="1323432"/>
    <lineage>
        <taxon>Bacteria</taxon>
        <taxon>Pseudomonadati</taxon>
        <taxon>Bacteroidota</taxon>
        <taxon>Flavobacteriia</taxon>
        <taxon>Flavobacteriales</taxon>
        <taxon>Flavobacteriaceae</taxon>
        <taxon>Jejudonia</taxon>
    </lineage>
</organism>
<evidence type="ECO:0000313" key="3">
    <source>
        <dbReference type="Proteomes" id="UP001596415"/>
    </source>
</evidence>
<dbReference type="Pfam" id="PF16119">
    <property type="entry name" value="DUF4835"/>
    <property type="match status" value="1"/>
</dbReference>
<dbReference type="InterPro" id="IPR032274">
    <property type="entry name" value="DUF4835"/>
</dbReference>
<gene>
    <name evidence="2" type="ORF">ACFQO1_12770</name>
</gene>
<dbReference type="Proteomes" id="UP001596415">
    <property type="component" value="Unassembled WGS sequence"/>
</dbReference>
<comment type="caution">
    <text evidence="2">The sequence shown here is derived from an EMBL/GenBank/DDBJ whole genome shotgun (WGS) entry which is preliminary data.</text>
</comment>
<reference evidence="3" key="1">
    <citation type="journal article" date="2019" name="Int. J. Syst. Evol. Microbiol.">
        <title>The Global Catalogue of Microorganisms (GCM) 10K type strain sequencing project: providing services to taxonomists for standard genome sequencing and annotation.</title>
        <authorList>
            <consortium name="The Broad Institute Genomics Platform"/>
            <consortium name="The Broad Institute Genome Sequencing Center for Infectious Disease"/>
            <person name="Wu L."/>
            <person name="Ma J."/>
        </authorList>
    </citation>
    <scope>NUCLEOTIDE SEQUENCE [LARGE SCALE GENOMIC DNA]</scope>
    <source>
        <strain evidence="3">CGMCC 1.16306</strain>
    </source>
</reference>
<sequence>MRKFLLFFALLTITTTLKAQELNATVTVDASQTAVPDLQVFRTLQRQLTEFISTTRWTNREYKNQERIDCNFSIIISEYNSDLFTATLQVQASRPVFNSTYDTPIYNYNDKQFSFDYVEFQPLNFNLNSFDSNLMSVIAFHVYTIIGLDSSTFELNGGDPYFETAKQIVNTAASSNFLGWKANDSRPSRFSFNDDLLSSVYRQFHDVMYNYHRLGLDLMSVDAKIAKNSLKKSLSDLRRINDRRPNSFLLRTFFDAKAQEIQNIFSGGPSVDIAKLVDDLNRMAPTKRDNWSEIKF</sequence>
<keyword evidence="3" id="KW-1185">Reference proteome</keyword>
<protein>
    <submittedName>
        <fullName evidence="2">DUF4835 family protein</fullName>
    </submittedName>
</protein>
<dbReference type="EMBL" id="JBHTBN010000007">
    <property type="protein sequence ID" value="MFC7358567.1"/>
    <property type="molecule type" value="Genomic_DNA"/>
</dbReference>
<name>A0ABW2MUF1_9FLAO</name>
<feature type="chain" id="PRO_5046636022" evidence="1">
    <location>
        <begin position="20"/>
        <end position="296"/>
    </location>
</feature>
<proteinExistence type="predicted"/>